<dbReference type="Gene3D" id="2.10.260.10">
    <property type="match status" value="1"/>
</dbReference>
<accession>A0A7X6DA18</accession>
<dbReference type="RefSeq" id="WP_086952600.1">
    <property type="nucleotide sequence ID" value="NZ_CP081470.1"/>
</dbReference>
<evidence type="ECO:0000313" key="2">
    <source>
        <dbReference type="EMBL" id="NKC68550.1"/>
    </source>
</evidence>
<organism evidence="2 3">
    <name type="scientific">Vagococcus fluvialis</name>
    <dbReference type="NCBI Taxonomy" id="2738"/>
    <lineage>
        <taxon>Bacteria</taxon>
        <taxon>Bacillati</taxon>
        <taxon>Bacillota</taxon>
        <taxon>Bacilli</taxon>
        <taxon>Lactobacillales</taxon>
        <taxon>Enterococcaceae</taxon>
        <taxon>Vagococcus</taxon>
    </lineage>
</organism>
<keyword evidence="2" id="KW-0238">DNA-binding</keyword>
<comment type="caution">
    <text evidence="2">The sequence shown here is derived from an EMBL/GenBank/DDBJ whole genome shotgun (WGS) entry which is preliminary data.</text>
</comment>
<gene>
    <name evidence="2" type="ORF">HED35_10660</name>
</gene>
<protein>
    <submittedName>
        <fullName evidence="2">AbrB/MazE/SpoVT family DNA-binding domain-containing protein</fullName>
    </submittedName>
</protein>
<evidence type="ECO:0000313" key="3">
    <source>
        <dbReference type="Proteomes" id="UP000521358"/>
    </source>
</evidence>
<dbReference type="Proteomes" id="UP000521358">
    <property type="component" value="Unassembled WGS sequence"/>
</dbReference>
<dbReference type="SMART" id="SM00966">
    <property type="entry name" value="SpoVT_AbrB"/>
    <property type="match status" value="1"/>
</dbReference>
<dbReference type="AlphaFoldDB" id="A0A7X6DA18"/>
<reference evidence="2 3" key="1">
    <citation type="submission" date="2020-03" db="EMBL/GenBank/DDBJ databases">
        <title>Bacterial samples isolated from urine from healthy bovine heifers (Gyr breed).</title>
        <authorList>
            <person name="Giannattasio-Ferraz S."/>
            <person name="Maskeri L."/>
            <person name="Penido A."/>
            <person name="Barbosa-Stancioli E.F."/>
            <person name="Putonti C."/>
        </authorList>
    </citation>
    <scope>NUCLEOTIDE SEQUENCE [LARGE SCALE GENOMIC DNA]</scope>
    <source>
        <strain evidence="2 3">UFMG-H7</strain>
    </source>
</reference>
<dbReference type="EMBL" id="JAAVMB010000012">
    <property type="protein sequence ID" value="NKC68550.1"/>
    <property type="molecule type" value="Genomic_DNA"/>
</dbReference>
<dbReference type="InterPro" id="IPR007159">
    <property type="entry name" value="SpoVT-AbrB_dom"/>
</dbReference>
<sequence length="93" mass="10330">MDTRIGGNIMINTKNIEEKSTAYKIRKSGNSDIVTVPSIVKDTLGISEGDLVSFIVTEESVTIIKEEPKLDVDQIIDEVMNQYDSLLSKLVEL</sequence>
<proteinExistence type="predicted"/>
<dbReference type="GO" id="GO:0003677">
    <property type="term" value="F:DNA binding"/>
    <property type="evidence" value="ECO:0007669"/>
    <property type="project" value="UniProtKB-KW"/>
</dbReference>
<dbReference type="SUPFAM" id="SSF89447">
    <property type="entry name" value="AbrB/MazE/MraZ-like"/>
    <property type="match status" value="1"/>
</dbReference>
<name>A0A7X6DA18_9ENTE</name>
<dbReference type="InterPro" id="IPR037914">
    <property type="entry name" value="SpoVT-AbrB_sf"/>
</dbReference>
<evidence type="ECO:0000259" key="1">
    <source>
        <dbReference type="SMART" id="SM00966"/>
    </source>
</evidence>
<feature type="domain" description="SpoVT-AbrB" evidence="1">
    <location>
        <begin position="26"/>
        <end position="71"/>
    </location>
</feature>
<dbReference type="Pfam" id="PF04014">
    <property type="entry name" value="MazE_antitoxin"/>
    <property type="match status" value="1"/>
</dbReference>